<dbReference type="Proteomes" id="UP000256373">
    <property type="component" value="Unassembled WGS sequence"/>
</dbReference>
<dbReference type="Gene3D" id="3.10.510.10">
    <property type="entry name" value="NE1680-like"/>
    <property type="match status" value="1"/>
</dbReference>
<dbReference type="OrthoDB" id="9795699at2"/>
<keyword evidence="2" id="KW-1185">Reference proteome</keyword>
<protein>
    <submittedName>
        <fullName evidence="1">DUF2024 domain-containing protein</fullName>
    </submittedName>
</protein>
<dbReference type="RefSeq" id="WP_115829006.1">
    <property type="nucleotide sequence ID" value="NZ_QNUL01000001.1"/>
</dbReference>
<evidence type="ECO:0000313" key="2">
    <source>
        <dbReference type="Proteomes" id="UP000256373"/>
    </source>
</evidence>
<name>A0A3D8YHU8_9BACT</name>
<evidence type="ECO:0000313" key="1">
    <source>
        <dbReference type="EMBL" id="REA64398.1"/>
    </source>
</evidence>
<dbReference type="Pfam" id="PF09630">
    <property type="entry name" value="DUF2024"/>
    <property type="match status" value="1"/>
</dbReference>
<comment type="caution">
    <text evidence="1">The sequence shown here is derived from an EMBL/GenBank/DDBJ whole genome shotgun (WGS) entry which is preliminary data.</text>
</comment>
<dbReference type="InterPro" id="IPR023122">
    <property type="entry name" value="NE1680-like_sf"/>
</dbReference>
<proteinExistence type="predicted"/>
<dbReference type="InterPro" id="IPR018592">
    <property type="entry name" value="DUF2024"/>
</dbReference>
<gene>
    <name evidence="1" type="ORF">DSL64_02270</name>
</gene>
<dbReference type="EMBL" id="QNUL01000001">
    <property type="protein sequence ID" value="REA64398.1"/>
    <property type="molecule type" value="Genomic_DNA"/>
</dbReference>
<dbReference type="AlphaFoldDB" id="A0A3D8YHU8"/>
<dbReference type="SUPFAM" id="SSF160766">
    <property type="entry name" value="NE1680-like"/>
    <property type="match status" value="1"/>
</dbReference>
<reference evidence="1 2" key="1">
    <citation type="submission" date="2018-07" db="EMBL/GenBank/DDBJ databases">
        <title>Dyadobacter roseus sp. nov., isolated from rose rhizosphere soil.</title>
        <authorList>
            <person name="Chen L."/>
        </authorList>
    </citation>
    <scope>NUCLEOTIDE SEQUENCE [LARGE SCALE GENOMIC DNA]</scope>
    <source>
        <strain evidence="1 2">RS19</strain>
    </source>
</reference>
<organism evidence="1 2">
    <name type="scientific">Dyadobacter luteus</name>
    <dbReference type="NCBI Taxonomy" id="2259619"/>
    <lineage>
        <taxon>Bacteria</taxon>
        <taxon>Pseudomonadati</taxon>
        <taxon>Bacteroidota</taxon>
        <taxon>Cytophagia</taxon>
        <taxon>Cytophagales</taxon>
        <taxon>Spirosomataceae</taxon>
        <taxon>Dyadobacter</taxon>
    </lineage>
</organism>
<sequence length="81" mass="9333">MQATLYSHFTNANYSTNIKISFLNVSTVYEYGREYLSTKGQQRQALASAGCRFCHIEQATHEIQKSVENKGYFIIKMRGCR</sequence>
<accession>A0A3D8YHU8</accession>